<gene>
    <name evidence="3" type="ORF">PS467_15650</name>
</gene>
<reference evidence="3 4" key="1">
    <citation type="submission" date="2023-02" db="EMBL/GenBank/DDBJ databases">
        <title>Streptomyces sp. SCA4-21 with antifungal activity against Fusarium oxysporum f. sp. cubense, Streptomyces sp. SCA2-17 with antifungal activity against Fusarium oxysporum f. sp. cubense.</title>
        <authorList>
            <person name="Qi D."/>
        </authorList>
    </citation>
    <scope>NUCLEOTIDE SEQUENCE [LARGE SCALE GENOMIC DNA]</scope>
    <source>
        <strain evidence="3 4">SCA4-21</strain>
    </source>
</reference>
<keyword evidence="2" id="KW-0472">Membrane</keyword>
<name>A0ABY9UVS8_9ACTN</name>
<dbReference type="EMBL" id="CP117522">
    <property type="protein sequence ID" value="WNE96662.1"/>
    <property type="molecule type" value="Genomic_DNA"/>
</dbReference>
<keyword evidence="2" id="KW-1133">Transmembrane helix</keyword>
<sequence length="119" mass="12073">MSTPPSLEERLRTALDARARLISARDLAPARPPTGRAWGTRRIRRVVSAVAVTAAAAAAAVAFVLLSGSPESGRKTPPAREPSPPATSVPSSTSVPSTEPSPASPPSAPSGTDTPSVAR</sequence>
<keyword evidence="4" id="KW-1185">Reference proteome</keyword>
<feature type="region of interest" description="Disordered" evidence="1">
    <location>
        <begin position="68"/>
        <end position="119"/>
    </location>
</feature>
<evidence type="ECO:0000313" key="4">
    <source>
        <dbReference type="Proteomes" id="UP001305606"/>
    </source>
</evidence>
<dbReference type="Proteomes" id="UP001305606">
    <property type="component" value="Chromosome"/>
</dbReference>
<evidence type="ECO:0000313" key="3">
    <source>
        <dbReference type="EMBL" id="WNE96662.1"/>
    </source>
</evidence>
<evidence type="ECO:0000256" key="1">
    <source>
        <dbReference type="SAM" id="MobiDB-lite"/>
    </source>
</evidence>
<organism evidence="3 4">
    <name type="scientific">Streptomyces luomodiensis</name>
    <dbReference type="NCBI Taxonomy" id="3026192"/>
    <lineage>
        <taxon>Bacteria</taxon>
        <taxon>Bacillati</taxon>
        <taxon>Actinomycetota</taxon>
        <taxon>Actinomycetes</taxon>
        <taxon>Kitasatosporales</taxon>
        <taxon>Streptomycetaceae</taxon>
        <taxon>Streptomyces</taxon>
    </lineage>
</organism>
<proteinExistence type="predicted"/>
<dbReference type="RefSeq" id="WP_311035798.1">
    <property type="nucleotide sequence ID" value="NZ_CP117522.1"/>
</dbReference>
<protein>
    <recommendedName>
        <fullName evidence="5">Cellulase</fullName>
    </recommendedName>
</protein>
<keyword evidence="2" id="KW-0812">Transmembrane</keyword>
<evidence type="ECO:0008006" key="5">
    <source>
        <dbReference type="Google" id="ProtNLM"/>
    </source>
</evidence>
<evidence type="ECO:0000256" key="2">
    <source>
        <dbReference type="SAM" id="Phobius"/>
    </source>
</evidence>
<feature type="transmembrane region" description="Helical" evidence="2">
    <location>
        <begin position="46"/>
        <end position="66"/>
    </location>
</feature>
<accession>A0ABY9UVS8</accession>
<feature type="compositionally biased region" description="Low complexity" evidence="1">
    <location>
        <begin position="88"/>
        <end position="101"/>
    </location>
</feature>